<dbReference type="EMBL" id="JAVFWL010000005">
    <property type="protein sequence ID" value="KAK6754698.1"/>
    <property type="molecule type" value="Genomic_DNA"/>
</dbReference>
<evidence type="ECO:0000313" key="4">
    <source>
        <dbReference type="Proteomes" id="UP001303046"/>
    </source>
</evidence>
<evidence type="ECO:0000256" key="2">
    <source>
        <dbReference type="ARBA" id="ARBA00022679"/>
    </source>
</evidence>
<dbReference type="InterPro" id="IPR002516">
    <property type="entry name" value="Glyco_trans_11"/>
</dbReference>
<protein>
    <recommendedName>
        <fullName evidence="5">L-Fucosyltransferase</fullName>
    </recommendedName>
</protein>
<reference evidence="3 4" key="1">
    <citation type="submission" date="2023-08" db="EMBL/GenBank/DDBJ databases">
        <title>A Necator americanus chromosomal reference genome.</title>
        <authorList>
            <person name="Ilik V."/>
            <person name="Petrzelkova K.J."/>
            <person name="Pardy F."/>
            <person name="Fuh T."/>
            <person name="Niatou-Singa F.S."/>
            <person name="Gouil Q."/>
            <person name="Baker L."/>
            <person name="Ritchie M.E."/>
            <person name="Jex A.R."/>
            <person name="Gazzola D."/>
            <person name="Li H."/>
            <person name="Toshio Fujiwara R."/>
            <person name="Zhan B."/>
            <person name="Aroian R.V."/>
            <person name="Pafco B."/>
            <person name="Schwarz E.M."/>
        </authorList>
    </citation>
    <scope>NUCLEOTIDE SEQUENCE [LARGE SCALE GENOMIC DNA]</scope>
    <source>
        <strain evidence="3 4">Aroian</strain>
        <tissue evidence="3">Whole animal</tissue>
    </source>
</reference>
<dbReference type="CDD" id="cd11301">
    <property type="entry name" value="Fut1_Fut2_like"/>
    <property type="match status" value="1"/>
</dbReference>
<keyword evidence="2" id="KW-0808">Transferase</keyword>
<dbReference type="Pfam" id="PF01531">
    <property type="entry name" value="Glyco_transf_11"/>
    <property type="match status" value="1"/>
</dbReference>
<dbReference type="PANTHER" id="PTHR22898">
    <property type="entry name" value="UNCHARACTERIZED GLYCOSOL TRANSFERASE-RELATED"/>
    <property type="match status" value="1"/>
</dbReference>
<evidence type="ECO:0008006" key="5">
    <source>
        <dbReference type="Google" id="ProtNLM"/>
    </source>
</evidence>
<keyword evidence="4" id="KW-1185">Reference proteome</keyword>
<dbReference type="Proteomes" id="UP001303046">
    <property type="component" value="Unassembled WGS sequence"/>
</dbReference>
<accession>A0ABR1DWN5</accession>
<proteinExistence type="predicted"/>
<sequence>MELLLDRSSGFFAVLRGKVPDYRGNLATCDHHGNDTSTGSRKFVGFHLNWGRFGNQDHHYGNEGAPCSLQSPLFTLQKGSDGTREWSPVDTGTDSKKFVGFHLNWGRFGNQLFHLITGYGIARTLKRTHYLPFKKGVRDHVIKYLQQFSLIFPRLEQTYVLAEDGINQTQVSFAGSCCAYDNPLRLSNNTDTYLLLNFIYGQNPRYFEDYLPDIREILQFSVEMRRNGSEVVNVLKRTHSHLMCIHIRRTDFIERKISTDLSETVNAANNIAKQMNISQFMIFGDDQQFMRNMSFAIVRDGKWADNAVLISKYEESMDLYIASQMCKSFLITAVTSTFGWWLAFFIPNQSAVFYMPDRRPHADKVPSKELFLKSWREYSK</sequence>
<evidence type="ECO:0000256" key="1">
    <source>
        <dbReference type="ARBA" id="ARBA00022676"/>
    </source>
</evidence>
<evidence type="ECO:0000313" key="3">
    <source>
        <dbReference type="EMBL" id="KAK6754698.1"/>
    </source>
</evidence>
<keyword evidence="1" id="KW-0328">Glycosyltransferase</keyword>
<name>A0ABR1DWN5_NECAM</name>
<dbReference type="PANTHER" id="PTHR22898:SF3">
    <property type="entry name" value="ALPHA-1,2-FUCOSYLTRANSFERASE-RELATED"/>
    <property type="match status" value="1"/>
</dbReference>
<organism evidence="3 4">
    <name type="scientific">Necator americanus</name>
    <name type="common">Human hookworm</name>
    <dbReference type="NCBI Taxonomy" id="51031"/>
    <lineage>
        <taxon>Eukaryota</taxon>
        <taxon>Metazoa</taxon>
        <taxon>Ecdysozoa</taxon>
        <taxon>Nematoda</taxon>
        <taxon>Chromadorea</taxon>
        <taxon>Rhabditida</taxon>
        <taxon>Rhabditina</taxon>
        <taxon>Rhabditomorpha</taxon>
        <taxon>Strongyloidea</taxon>
        <taxon>Ancylostomatidae</taxon>
        <taxon>Bunostominae</taxon>
        <taxon>Necator</taxon>
    </lineage>
</organism>
<gene>
    <name evidence="3" type="primary">Necator_chrV.g18385</name>
    <name evidence="3" type="ORF">RB195_013594</name>
</gene>
<comment type="caution">
    <text evidence="3">The sequence shown here is derived from an EMBL/GenBank/DDBJ whole genome shotgun (WGS) entry which is preliminary data.</text>
</comment>
<dbReference type="InterPro" id="IPR052501">
    <property type="entry name" value="Alpha-1-2_FucT"/>
</dbReference>